<dbReference type="Gene3D" id="3.30.110.170">
    <property type="entry name" value="Protein of unknown function (DUF541), domain 1"/>
    <property type="match status" value="1"/>
</dbReference>
<reference evidence="2" key="1">
    <citation type="submission" date="2021-01" db="EMBL/GenBank/DDBJ databases">
        <title>Description of Breznakiella homolactica.</title>
        <authorList>
            <person name="Song Y."/>
            <person name="Brune A."/>
        </authorList>
    </citation>
    <scope>NUCLEOTIDE SEQUENCE</scope>
    <source>
        <strain evidence="2">RmG30</strain>
    </source>
</reference>
<dbReference type="Pfam" id="PF04402">
    <property type="entry name" value="SIMPL"/>
    <property type="match status" value="1"/>
</dbReference>
<proteinExistence type="predicted"/>
<sequence length="248" mass="27467">MKKKIFLSLGCISLLFFSLAGCSEAGGADEEKSIFTVTGIGKVLIQADVASLNIYFKHVAPTTREAKEVVDLKVQEVLDILRQANINDTDIRTVSIKYDVETKYENGTYTWIGQKAEQTIYVRVKNIKDNPEILSSLLDKIVSVDKVSVRNVTFDVQNTEELFVQARELAYRKALDKANEYAGLSGLRVIKTVKLVEARDLDVSYSISRSAGLSSGAAFQDRDGIFVPNIPTGMEEVTAQVTVDFLLE</sequence>
<accession>A0A7T7XK52</accession>
<organism evidence="2 3">
    <name type="scientific">Breznakiella homolactica</name>
    <dbReference type="NCBI Taxonomy" id="2798577"/>
    <lineage>
        <taxon>Bacteria</taxon>
        <taxon>Pseudomonadati</taxon>
        <taxon>Spirochaetota</taxon>
        <taxon>Spirochaetia</taxon>
        <taxon>Spirochaetales</taxon>
        <taxon>Breznakiellaceae</taxon>
        <taxon>Breznakiella</taxon>
    </lineage>
</organism>
<dbReference type="Gene3D" id="3.30.70.2970">
    <property type="entry name" value="Protein of unknown function (DUF541), domain 2"/>
    <property type="match status" value="1"/>
</dbReference>
<feature type="signal peptide" evidence="1">
    <location>
        <begin position="1"/>
        <end position="22"/>
    </location>
</feature>
<name>A0A7T7XK52_9SPIR</name>
<keyword evidence="3" id="KW-1185">Reference proteome</keyword>
<dbReference type="PROSITE" id="PS51257">
    <property type="entry name" value="PROKAR_LIPOPROTEIN"/>
    <property type="match status" value="1"/>
</dbReference>
<dbReference type="InterPro" id="IPR052022">
    <property type="entry name" value="26kDa_periplasmic_antigen"/>
</dbReference>
<evidence type="ECO:0000313" key="2">
    <source>
        <dbReference type="EMBL" id="QQO07722.1"/>
    </source>
</evidence>
<evidence type="ECO:0000313" key="3">
    <source>
        <dbReference type="Proteomes" id="UP000595917"/>
    </source>
</evidence>
<evidence type="ECO:0000256" key="1">
    <source>
        <dbReference type="SAM" id="SignalP"/>
    </source>
</evidence>
<dbReference type="PANTHER" id="PTHR34387:SF1">
    <property type="entry name" value="PERIPLASMIC IMMUNOGENIC PROTEIN"/>
    <property type="match status" value="1"/>
</dbReference>
<dbReference type="KEGG" id="bhc:JFL75_12285"/>
<dbReference type="InterPro" id="IPR007497">
    <property type="entry name" value="SIMPL/DUF541"/>
</dbReference>
<feature type="chain" id="PRO_5030741055" evidence="1">
    <location>
        <begin position="23"/>
        <end position="248"/>
    </location>
</feature>
<dbReference type="EMBL" id="CP067089">
    <property type="protein sequence ID" value="QQO07722.1"/>
    <property type="molecule type" value="Genomic_DNA"/>
</dbReference>
<dbReference type="Proteomes" id="UP000595917">
    <property type="component" value="Chromosome"/>
</dbReference>
<dbReference type="PANTHER" id="PTHR34387">
    <property type="entry name" value="SLR1258 PROTEIN"/>
    <property type="match status" value="1"/>
</dbReference>
<gene>
    <name evidence="2" type="ORF">JFL75_12285</name>
</gene>
<dbReference type="AlphaFoldDB" id="A0A7T7XK52"/>
<keyword evidence="1" id="KW-0732">Signal</keyword>
<dbReference type="RefSeq" id="WP_215625028.1">
    <property type="nucleotide sequence ID" value="NZ_CP067089.2"/>
</dbReference>
<dbReference type="GO" id="GO:0006974">
    <property type="term" value="P:DNA damage response"/>
    <property type="evidence" value="ECO:0007669"/>
    <property type="project" value="TreeGrafter"/>
</dbReference>
<protein>
    <submittedName>
        <fullName evidence="2">SIMPL domain-containing protein</fullName>
    </submittedName>
</protein>